<dbReference type="Gene3D" id="1.20.58.340">
    <property type="entry name" value="Magnesium transport protein CorA, transmembrane region"/>
    <property type="match status" value="2"/>
</dbReference>
<feature type="transmembrane region" description="Helical" evidence="8">
    <location>
        <begin position="260"/>
        <end position="277"/>
    </location>
</feature>
<dbReference type="NCBIfam" id="TIGR00383">
    <property type="entry name" value="corA"/>
    <property type="match status" value="1"/>
</dbReference>
<dbReference type="KEGG" id="age:AA314_04692"/>
<dbReference type="GO" id="GO:0015095">
    <property type="term" value="F:magnesium ion transmembrane transporter activity"/>
    <property type="evidence" value="ECO:0007669"/>
    <property type="project" value="UniProtKB-UniRule"/>
</dbReference>
<reference evidence="9 11" key="1">
    <citation type="submission" date="2015-05" db="EMBL/GenBank/DDBJ databases">
        <title>Genome assembly of Archangium gephyra DSM 2261.</title>
        <authorList>
            <person name="Sharma G."/>
            <person name="Subramanian S."/>
        </authorList>
    </citation>
    <scope>NUCLEOTIDE SEQUENCE [LARGE SCALE GENOMIC DNA]</scope>
    <source>
        <strain evidence="9 11">DSM 2261</strain>
    </source>
</reference>
<dbReference type="PANTHER" id="PTHR46494:SF1">
    <property type="entry name" value="CORA FAMILY METAL ION TRANSPORTER (EUROFUNG)"/>
    <property type="match status" value="1"/>
</dbReference>
<evidence type="ECO:0000256" key="4">
    <source>
        <dbReference type="ARBA" id="ARBA00022475"/>
    </source>
</evidence>
<dbReference type="Pfam" id="PF01544">
    <property type="entry name" value="CorA"/>
    <property type="match status" value="1"/>
</dbReference>
<keyword evidence="8" id="KW-0406">Ion transport</keyword>
<keyword evidence="3 8" id="KW-0813">Transport</keyword>
<dbReference type="InterPro" id="IPR002523">
    <property type="entry name" value="MgTranspt_CorA/ZnTranspt_ZntB"/>
</dbReference>
<evidence type="ECO:0000256" key="5">
    <source>
        <dbReference type="ARBA" id="ARBA00022692"/>
    </source>
</evidence>
<dbReference type="AlphaFoldDB" id="A0AAC8Q9J3"/>
<dbReference type="GO" id="GO:0015087">
    <property type="term" value="F:cobalt ion transmembrane transporter activity"/>
    <property type="evidence" value="ECO:0007669"/>
    <property type="project" value="UniProtKB-UniRule"/>
</dbReference>
<evidence type="ECO:0000256" key="1">
    <source>
        <dbReference type="ARBA" id="ARBA00004651"/>
    </source>
</evidence>
<dbReference type="EMBL" id="QUMU01000013">
    <property type="protein sequence ID" value="REG25189.1"/>
    <property type="molecule type" value="Genomic_DNA"/>
</dbReference>
<evidence type="ECO:0000313" key="10">
    <source>
        <dbReference type="EMBL" id="REG25189.1"/>
    </source>
</evidence>
<keyword evidence="7 8" id="KW-0472">Membrane</keyword>
<evidence type="ECO:0000313" key="12">
    <source>
        <dbReference type="Proteomes" id="UP000256345"/>
    </source>
</evidence>
<sequence>MIQVVVMNGGKALFGGEDLLGLPGSKWIDVLHPTEEEMRQLGERYGLHKLAIEDCLHVDQRPKLEEYPNHQFIVLQGFTSSADNVCELTLHEHHFFLGPDWLISVHELPFDGLEQVRQRVRDEPLATMERGVDFMLYLLADTLVDRNFPVLDKFNEELEDLESAVFENPRPEQLQRIFELKRALVTLRRVLSPQRDVLGFLARRGIPNIQERAALYFRDVYDHLVRLYEQIDAGRDLVGNVMDGYLSMMANRTSEISKQLTIISTIFLPLAFITGFFGQNFEVLSREGYFWAMLVSVVGLPIALVFWFKRKGWL</sequence>
<dbReference type="RefSeq" id="WP_047857229.1">
    <property type="nucleotide sequence ID" value="NZ_CP011509.1"/>
</dbReference>
<dbReference type="GO" id="GO:0005886">
    <property type="term" value="C:plasma membrane"/>
    <property type="evidence" value="ECO:0007669"/>
    <property type="project" value="UniProtKB-SubCell"/>
</dbReference>
<feature type="transmembrane region" description="Helical" evidence="8">
    <location>
        <begin position="289"/>
        <end position="308"/>
    </location>
</feature>
<dbReference type="Proteomes" id="UP000035579">
    <property type="component" value="Chromosome"/>
</dbReference>
<evidence type="ECO:0000256" key="7">
    <source>
        <dbReference type="ARBA" id="ARBA00023136"/>
    </source>
</evidence>
<dbReference type="SUPFAM" id="SSF144083">
    <property type="entry name" value="Magnesium transport protein CorA, transmembrane region"/>
    <property type="match status" value="1"/>
</dbReference>
<evidence type="ECO:0000313" key="11">
    <source>
        <dbReference type="Proteomes" id="UP000035579"/>
    </source>
</evidence>
<keyword evidence="4 8" id="KW-1003">Cell membrane</keyword>
<dbReference type="GO" id="GO:0000287">
    <property type="term" value="F:magnesium ion binding"/>
    <property type="evidence" value="ECO:0007669"/>
    <property type="project" value="TreeGrafter"/>
</dbReference>
<accession>A0AAC8Q9J3</accession>
<dbReference type="InterPro" id="IPR045861">
    <property type="entry name" value="CorA_cytoplasmic_dom"/>
</dbReference>
<dbReference type="CDD" id="cd12822">
    <property type="entry name" value="TmCorA-like"/>
    <property type="match status" value="1"/>
</dbReference>
<keyword evidence="6 8" id="KW-1133">Transmembrane helix</keyword>
<evidence type="ECO:0000256" key="2">
    <source>
        <dbReference type="ARBA" id="ARBA00009765"/>
    </source>
</evidence>
<comment type="function">
    <text evidence="8">Mediates influx of magnesium ions.</text>
</comment>
<dbReference type="PANTHER" id="PTHR46494">
    <property type="entry name" value="CORA FAMILY METAL ION TRANSPORTER (EUROFUNG)"/>
    <property type="match status" value="1"/>
</dbReference>
<dbReference type="FunFam" id="1.20.58.340:FF:000012">
    <property type="entry name" value="Magnesium transport protein CorA"/>
    <property type="match status" value="1"/>
</dbReference>
<protein>
    <recommendedName>
        <fullName evidence="8">Magnesium transport protein CorA</fullName>
    </recommendedName>
</protein>
<gene>
    <name evidence="8" type="primary">corA</name>
    <name evidence="9" type="ORF">AA314_04692</name>
    <name evidence="10" type="ORF">ATI61_113253</name>
</gene>
<dbReference type="InterPro" id="IPR045863">
    <property type="entry name" value="CorA_TM1_TM2"/>
</dbReference>
<evidence type="ECO:0000256" key="3">
    <source>
        <dbReference type="ARBA" id="ARBA00022448"/>
    </source>
</evidence>
<dbReference type="SUPFAM" id="SSF143865">
    <property type="entry name" value="CorA soluble domain-like"/>
    <property type="match status" value="1"/>
</dbReference>
<evidence type="ECO:0000256" key="8">
    <source>
        <dbReference type="RuleBase" id="RU362010"/>
    </source>
</evidence>
<dbReference type="Proteomes" id="UP000256345">
    <property type="component" value="Unassembled WGS sequence"/>
</dbReference>
<proteinExistence type="inferred from homology"/>
<keyword evidence="5 8" id="KW-0812">Transmembrane</keyword>
<comment type="similarity">
    <text evidence="2 8">Belongs to the CorA metal ion transporter (MIT) (TC 1.A.35) family.</text>
</comment>
<organism evidence="9 11">
    <name type="scientific">Archangium gephyra</name>
    <dbReference type="NCBI Taxonomy" id="48"/>
    <lineage>
        <taxon>Bacteria</taxon>
        <taxon>Pseudomonadati</taxon>
        <taxon>Myxococcota</taxon>
        <taxon>Myxococcia</taxon>
        <taxon>Myxococcales</taxon>
        <taxon>Cystobacterineae</taxon>
        <taxon>Archangiaceae</taxon>
        <taxon>Archangium</taxon>
    </lineage>
</organism>
<reference evidence="10 12" key="2">
    <citation type="submission" date="2018-08" db="EMBL/GenBank/DDBJ databases">
        <title>Genomic Encyclopedia of Archaeal and Bacterial Type Strains, Phase II (KMG-II): from individual species to whole genera.</title>
        <authorList>
            <person name="Goeker M."/>
        </authorList>
    </citation>
    <scope>NUCLEOTIDE SEQUENCE [LARGE SCALE GENOMIC DNA]</scope>
    <source>
        <strain evidence="10 12">DSM 2261</strain>
    </source>
</reference>
<comment type="subcellular location">
    <subcellularLocation>
        <location evidence="1">Cell membrane</location>
        <topology evidence="1">Multi-pass membrane protein</topology>
    </subcellularLocation>
    <subcellularLocation>
        <location evidence="8">Membrane</location>
        <topology evidence="8">Multi-pass membrane protein</topology>
    </subcellularLocation>
</comment>
<keyword evidence="12" id="KW-1185">Reference proteome</keyword>
<keyword evidence="8" id="KW-0460">Magnesium</keyword>
<dbReference type="GO" id="GO:0050897">
    <property type="term" value="F:cobalt ion binding"/>
    <property type="evidence" value="ECO:0007669"/>
    <property type="project" value="TreeGrafter"/>
</dbReference>
<evidence type="ECO:0000256" key="6">
    <source>
        <dbReference type="ARBA" id="ARBA00022989"/>
    </source>
</evidence>
<dbReference type="Gene3D" id="3.30.460.20">
    <property type="entry name" value="CorA soluble domain-like"/>
    <property type="match status" value="1"/>
</dbReference>
<dbReference type="EMBL" id="CP011509">
    <property type="protein sequence ID" value="AKJ03066.1"/>
    <property type="molecule type" value="Genomic_DNA"/>
</dbReference>
<dbReference type="InterPro" id="IPR004488">
    <property type="entry name" value="Mg/Co-transport_prot_CorA"/>
</dbReference>
<evidence type="ECO:0000313" key="9">
    <source>
        <dbReference type="EMBL" id="AKJ03066.1"/>
    </source>
</evidence>
<name>A0AAC8Q9J3_9BACT</name>